<dbReference type="EMBL" id="JACCBS010000001">
    <property type="protein sequence ID" value="NYE57000.1"/>
    <property type="molecule type" value="Genomic_DNA"/>
</dbReference>
<protein>
    <submittedName>
        <fullName evidence="1">Uncharacterized protein</fullName>
    </submittedName>
</protein>
<evidence type="ECO:0000313" key="1">
    <source>
        <dbReference type="EMBL" id="NYE57000.1"/>
    </source>
</evidence>
<accession>A0ABX2R7H0</accession>
<gene>
    <name evidence="1" type="ORF">HDG70_000706</name>
</gene>
<sequence>MTCQECGIYEKGICYYLKTKIDDINRANTCTYFIAIRFDGNEPFSPEEHLFFKEQELKSRKLKGPLDP</sequence>
<evidence type="ECO:0000313" key="2">
    <source>
        <dbReference type="Proteomes" id="UP000604066"/>
    </source>
</evidence>
<keyword evidence="2" id="KW-1185">Reference proteome</keyword>
<proteinExistence type="predicted"/>
<organism evidence="1 2">
    <name type="scientific">Carboxydothermus ferrireducens DSM 11255</name>
    <dbReference type="NCBI Taxonomy" id="1119529"/>
    <lineage>
        <taxon>Bacteria</taxon>
        <taxon>Bacillati</taxon>
        <taxon>Bacillota</taxon>
        <taxon>Clostridia</taxon>
        <taxon>Thermoanaerobacterales</taxon>
        <taxon>Thermoanaerobacteraceae</taxon>
        <taxon>Carboxydothermus</taxon>
    </lineage>
</organism>
<reference evidence="1 2" key="1">
    <citation type="submission" date="2020-07" db="EMBL/GenBank/DDBJ databases">
        <title>Genomic Encyclopedia of Type Strains, Phase III (KMG-III): the genomes of soil and plant-associated and newly described type strains.</title>
        <authorList>
            <person name="Whitman W."/>
        </authorList>
    </citation>
    <scope>NUCLEOTIDE SEQUENCE [LARGE SCALE GENOMIC DNA]</scope>
    <source>
        <strain evidence="1 2">DSM 11255</strain>
    </source>
</reference>
<dbReference type="Proteomes" id="UP000604066">
    <property type="component" value="Unassembled WGS sequence"/>
</dbReference>
<name>A0ABX2R7H0_9THEO</name>
<dbReference type="RefSeq" id="WP_028052747.1">
    <property type="nucleotide sequence ID" value="NZ_ATYG01000029.1"/>
</dbReference>
<comment type="caution">
    <text evidence="1">The sequence shown here is derived from an EMBL/GenBank/DDBJ whole genome shotgun (WGS) entry which is preliminary data.</text>
</comment>